<protein>
    <submittedName>
        <fullName evidence="2">Uncharacterized protein</fullName>
    </submittedName>
</protein>
<dbReference type="EMBL" id="JAWDJX010000067">
    <property type="protein sequence ID" value="KAK3047160.1"/>
    <property type="molecule type" value="Genomic_DNA"/>
</dbReference>
<keyword evidence="3" id="KW-1185">Reference proteome</keyword>
<feature type="region of interest" description="Disordered" evidence="1">
    <location>
        <begin position="20"/>
        <end position="52"/>
    </location>
</feature>
<proteinExistence type="predicted"/>
<evidence type="ECO:0000313" key="2">
    <source>
        <dbReference type="EMBL" id="KAK3047160.1"/>
    </source>
</evidence>
<dbReference type="AlphaFoldDB" id="A0AAJ0DCD5"/>
<sequence>MLGDRYKAFNSRRKKWQQTAAVESRSSELLDTDIGSGSNSSSNDEVATNRPKGAWASQEEYLNADYELLREDTIRPLREAVQY</sequence>
<organism evidence="2 3">
    <name type="scientific">Extremus antarcticus</name>
    <dbReference type="NCBI Taxonomy" id="702011"/>
    <lineage>
        <taxon>Eukaryota</taxon>
        <taxon>Fungi</taxon>
        <taxon>Dikarya</taxon>
        <taxon>Ascomycota</taxon>
        <taxon>Pezizomycotina</taxon>
        <taxon>Dothideomycetes</taxon>
        <taxon>Dothideomycetidae</taxon>
        <taxon>Mycosphaerellales</taxon>
        <taxon>Extremaceae</taxon>
        <taxon>Extremus</taxon>
    </lineage>
</organism>
<name>A0AAJ0DCD5_9PEZI</name>
<evidence type="ECO:0000313" key="3">
    <source>
        <dbReference type="Proteomes" id="UP001271007"/>
    </source>
</evidence>
<gene>
    <name evidence="2" type="ORF">LTR09_011428</name>
</gene>
<evidence type="ECO:0000256" key="1">
    <source>
        <dbReference type="SAM" id="MobiDB-lite"/>
    </source>
</evidence>
<dbReference type="Proteomes" id="UP001271007">
    <property type="component" value="Unassembled WGS sequence"/>
</dbReference>
<reference evidence="2" key="1">
    <citation type="submission" date="2023-04" db="EMBL/GenBank/DDBJ databases">
        <title>Black Yeasts Isolated from many extreme environments.</title>
        <authorList>
            <person name="Coleine C."/>
            <person name="Stajich J.E."/>
            <person name="Selbmann L."/>
        </authorList>
    </citation>
    <scope>NUCLEOTIDE SEQUENCE</scope>
    <source>
        <strain evidence="2">CCFEE 5312</strain>
    </source>
</reference>
<comment type="caution">
    <text evidence="2">The sequence shown here is derived from an EMBL/GenBank/DDBJ whole genome shotgun (WGS) entry which is preliminary data.</text>
</comment>
<accession>A0AAJ0DCD5</accession>